<comment type="caution">
    <text evidence="9">The sequence shown here is derived from an EMBL/GenBank/DDBJ whole genome shotgun (WGS) entry which is preliminary data.</text>
</comment>
<dbReference type="PANTHER" id="PTHR21368">
    <property type="entry name" value="50S RIBOSOMAL PROTEIN L9"/>
    <property type="match status" value="1"/>
</dbReference>
<protein>
    <recommendedName>
        <fullName evidence="6 7">Large ribosomal subunit protein bL9</fullName>
    </recommendedName>
</protein>
<dbReference type="AlphaFoldDB" id="A0A2S9XBD0"/>
<feature type="domain" description="Ribosomal protein L9" evidence="8">
    <location>
        <begin position="16"/>
        <end position="43"/>
    </location>
</feature>
<evidence type="ECO:0000256" key="5">
    <source>
        <dbReference type="ARBA" id="ARBA00023274"/>
    </source>
</evidence>
<dbReference type="InterPro" id="IPR020070">
    <property type="entry name" value="Ribosomal_bL9_N"/>
</dbReference>
<evidence type="ECO:0000256" key="1">
    <source>
        <dbReference type="ARBA" id="ARBA00010605"/>
    </source>
</evidence>
<name>A0A2S9XBD0_9BACT</name>
<proteinExistence type="inferred from homology"/>
<evidence type="ECO:0000256" key="7">
    <source>
        <dbReference type="HAMAP-Rule" id="MF_00503"/>
    </source>
</evidence>
<dbReference type="Pfam" id="PF01281">
    <property type="entry name" value="Ribosomal_L9_N"/>
    <property type="match status" value="1"/>
</dbReference>
<dbReference type="InterPro" id="IPR009027">
    <property type="entry name" value="Ribosomal_bL9/RNase_H1_N"/>
</dbReference>
<dbReference type="EMBL" id="PVNK01000292">
    <property type="protein sequence ID" value="PRP90167.1"/>
    <property type="molecule type" value="Genomic_DNA"/>
</dbReference>
<dbReference type="Proteomes" id="UP000237968">
    <property type="component" value="Unassembled WGS sequence"/>
</dbReference>
<dbReference type="InterPro" id="IPR036791">
    <property type="entry name" value="Ribosomal_bL9_C_sf"/>
</dbReference>
<evidence type="ECO:0000259" key="8">
    <source>
        <dbReference type="PROSITE" id="PS00651"/>
    </source>
</evidence>
<reference evidence="9 10" key="1">
    <citation type="submission" date="2018-03" db="EMBL/GenBank/DDBJ databases">
        <title>Draft Genome Sequences of the Obligatory Marine Myxobacteria Enhygromyxa salina SWB005.</title>
        <authorList>
            <person name="Poehlein A."/>
            <person name="Moghaddam J.A."/>
            <person name="Harms H."/>
            <person name="Alanjari M."/>
            <person name="Koenig G.M."/>
            <person name="Daniel R."/>
            <person name="Schaeberle T.F."/>
        </authorList>
    </citation>
    <scope>NUCLEOTIDE SEQUENCE [LARGE SCALE GENOMIC DNA]</scope>
    <source>
        <strain evidence="9 10">SWB005</strain>
    </source>
</reference>
<dbReference type="GO" id="GO:1990904">
    <property type="term" value="C:ribonucleoprotein complex"/>
    <property type="evidence" value="ECO:0007669"/>
    <property type="project" value="UniProtKB-KW"/>
</dbReference>
<keyword evidence="4 7" id="KW-0689">Ribosomal protein</keyword>
<comment type="function">
    <text evidence="7">Binds to the 23S rRNA.</text>
</comment>
<accession>A0A2S9XBD0</accession>
<dbReference type="Gene3D" id="3.10.430.100">
    <property type="entry name" value="Ribosomal protein L9, C-terminal domain"/>
    <property type="match status" value="1"/>
</dbReference>
<dbReference type="GO" id="GO:0006412">
    <property type="term" value="P:translation"/>
    <property type="evidence" value="ECO:0007669"/>
    <property type="project" value="UniProtKB-UniRule"/>
</dbReference>
<evidence type="ECO:0000256" key="4">
    <source>
        <dbReference type="ARBA" id="ARBA00022980"/>
    </source>
</evidence>
<keyword evidence="3 7" id="KW-0694">RNA-binding</keyword>
<keyword evidence="10" id="KW-1185">Reference proteome</keyword>
<dbReference type="Pfam" id="PF03948">
    <property type="entry name" value="Ribosomal_L9_C"/>
    <property type="match status" value="1"/>
</dbReference>
<keyword evidence="5 7" id="KW-0687">Ribonucleoprotein</keyword>
<dbReference type="InterPro" id="IPR000244">
    <property type="entry name" value="Ribosomal_bL9"/>
</dbReference>
<organism evidence="9 10">
    <name type="scientific">Enhygromyxa salina</name>
    <dbReference type="NCBI Taxonomy" id="215803"/>
    <lineage>
        <taxon>Bacteria</taxon>
        <taxon>Pseudomonadati</taxon>
        <taxon>Myxococcota</taxon>
        <taxon>Polyangia</taxon>
        <taxon>Nannocystales</taxon>
        <taxon>Nannocystaceae</taxon>
        <taxon>Enhygromyxa</taxon>
    </lineage>
</organism>
<dbReference type="SUPFAM" id="SSF55658">
    <property type="entry name" value="L9 N-domain-like"/>
    <property type="match status" value="1"/>
</dbReference>
<evidence type="ECO:0000256" key="2">
    <source>
        <dbReference type="ARBA" id="ARBA00022730"/>
    </source>
</evidence>
<dbReference type="InterPro" id="IPR036935">
    <property type="entry name" value="Ribosomal_bL9_N_sf"/>
</dbReference>
<dbReference type="PROSITE" id="PS00651">
    <property type="entry name" value="RIBOSOMAL_L9"/>
    <property type="match status" value="1"/>
</dbReference>
<dbReference type="InterPro" id="IPR020069">
    <property type="entry name" value="Ribosomal_bL9_C"/>
</dbReference>
<gene>
    <name evidence="7 9" type="primary">rplI</name>
    <name evidence="9" type="ORF">ENSA5_66890</name>
</gene>
<evidence type="ECO:0000256" key="3">
    <source>
        <dbReference type="ARBA" id="ARBA00022884"/>
    </source>
</evidence>
<dbReference type="GO" id="GO:0019843">
    <property type="term" value="F:rRNA binding"/>
    <property type="evidence" value="ECO:0007669"/>
    <property type="project" value="UniProtKB-UniRule"/>
</dbReference>
<evidence type="ECO:0000256" key="6">
    <source>
        <dbReference type="ARBA" id="ARBA00035292"/>
    </source>
</evidence>
<evidence type="ECO:0000313" key="10">
    <source>
        <dbReference type="Proteomes" id="UP000237968"/>
    </source>
</evidence>
<dbReference type="OrthoDB" id="9788336at2"/>
<dbReference type="HAMAP" id="MF_00503">
    <property type="entry name" value="Ribosomal_bL9"/>
    <property type="match status" value="1"/>
</dbReference>
<dbReference type="FunFam" id="3.40.5.10:FF:000003">
    <property type="entry name" value="50S ribosomal protein L9"/>
    <property type="match status" value="1"/>
</dbReference>
<dbReference type="NCBIfam" id="TIGR00158">
    <property type="entry name" value="L9"/>
    <property type="match status" value="1"/>
</dbReference>
<dbReference type="SUPFAM" id="SSF55653">
    <property type="entry name" value="Ribosomal protein L9 C-domain"/>
    <property type="match status" value="1"/>
</dbReference>
<dbReference type="Gene3D" id="3.40.5.10">
    <property type="entry name" value="Ribosomal protein L9, N-terminal domain"/>
    <property type="match status" value="1"/>
</dbReference>
<dbReference type="GO" id="GO:0003735">
    <property type="term" value="F:structural constituent of ribosome"/>
    <property type="evidence" value="ECO:0007669"/>
    <property type="project" value="InterPro"/>
</dbReference>
<dbReference type="InterPro" id="IPR020594">
    <property type="entry name" value="Ribosomal_bL9_bac/chp"/>
</dbReference>
<sequence>MAMLQIILTQDVESLGRAGELVRVKPGYGRNYLLPRGFALLATKSNLAQLEHHRREIAAAQAKVRAEHEAQASQLKEAVVSIPRKVGAEDKMYGSVTTKDIAEALAAQNVMVDRKLIKLPEPIKLVGEHEVEVRFSADVSVSLKVQVIGVKS</sequence>
<dbReference type="GO" id="GO:0005840">
    <property type="term" value="C:ribosome"/>
    <property type="evidence" value="ECO:0007669"/>
    <property type="project" value="UniProtKB-KW"/>
</dbReference>
<keyword evidence="2 7" id="KW-0699">rRNA-binding</keyword>
<comment type="similarity">
    <text evidence="1 7">Belongs to the bacterial ribosomal protein bL9 family.</text>
</comment>
<evidence type="ECO:0000313" key="9">
    <source>
        <dbReference type="EMBL" id="PRP90167.1"/>
    </source>
</evidence>